<gene>
    <name evidence="1" type="ORF">BRLA_c001070</name>
</gene>
<sequence>MENKSFVTFQDYISHYAIDMDYLKKGCDEPEHWDTDILFVDKWDAFDKQYTNKMYRINRFPTLIQNWDKYNQAEIFYKKSKKIKEQQDYLELERKFLNVFRNLWTCSRTFVESSISYDTIFPEDIDQNKLKELQEKLFESIMEVSELKDLEFLLKLNLRDYISTCLYFVDLNLIIWPGDFACPTYLTDQSNREFLEKICNVEGVYLCPLDS</sequence>
<dbReference type="EMBL" id="CP007806">
    <property type="protein sequence ID" value="AIG24522.1"/>
    <property type="molecule type" value="Genomic_DNA"/>
</dbReference>
<dbReference type="AlphaFoldDB" id="A0A075QVN0"/>
<dbReference type="RefSeq" id="WP_041751880.1">
    <property type="nucleotide sequence ID" value="NZ_CP007806.1"/>
</dbReference>
<protein>
    <submittedName>
        <fullName evidence="1">Uncharacterized protein</fullName>
    </submittedName>
</protein>
<proteinExistence type="predicted"/>
<dbReference type="HOGENOM" id="CLU_1302954_0_0_9"/>
<dbReference type="Proteomes" id="UP000005850">
    <property type="component" value="Chromosome"/>
</dbReference>
<evidence type="ECO:0000313" key="2">
    <source>
        <dbReference type="Proteomes" id="UP000005850"/>
    </source>
</evidence>
<keyword evidence="2" id="KW-1185">Reference proteome</keyword>
<dbReference type="eggNOG" id="ENOG5033FJ7">
    <property type="taxonomic scope" value="Bacteria"/>
</dbReference>
<evidence type="ECO:0000313" key="1">
    <source>
        <dbReference type="EMBL" id="AIG24522.1"/>
    </source>
</evidence>
<accession>A0A075QVN0</accession>
<name>A0A075QVN0_BRELA</name>
<dbReference type="KEGG" id="blr:BRLA_c001070"/>
<reference evidence="1 2" key="1">
    <citation type="journal article" date="2011" name="J. Bacteriol.">
        <title>Genome sequence of Brevibacillus laterosporus LMG 15441, a pathogen of invertebrates.</title>
        <authorList>
            <person name="Djukic M."/>
            <person name="Poehlein A."/>
            <person name="Thurmer A."/>
            <person name="Daniel R."/>
        </authorList>
    </citation>
    <scope>NUCLEOTIDE SEQUENCE [LARGE SCALE GENOMIC DNA]</scope>
    <source>
        <strain evidence="1 2">LMG 15441</strain>
    </source>
</reference>
<organism evidence="1 2">
    <name type="scientific">Brevibacillus laterosporus LMG 15441</name>
    <dbReference type="NCBI Taxonomy" id="1042163"/>
    <lineage>
        <taxon>Bacteria</taxon>
        <taxon>Bacillati</taxon>
        <taxon>Bacillota</taxon>
        <taxon>Bacilli</taxon>
        <taxon>Bacillales</taxon>
        <taxon>Paenibacillaceae</taxon>
        <taxon>Brevibacillus</taxon>
    </lineage>
</organism>